<feature type="transmembrane region" description="Helical" evidence="3">
    <location>
        <begin position="82"/>
        <end position="106"/>
    </location>
</feature>
<evidence type="ECO:0000313" key="6">
    <source>
        <dbReference type="Proteomes" id="UP000009328"/>
    </source>
</evidence>
<feature type="transmembrane region" description="Helical" evidence="3">
    <location>
        <begin position="296"/>
        <end position="319"/>
    </location>
</feature>
<dbReference type="AlphaFoldDB" id="K0KXP8"/>
<keyword evidence="6" id="KW-1185">Reference proteome</keyword>
<organism evidence="5 6">
    <name type="scientific">Wickerhamomyces ciferrii (strain ATCC 14091 / BCRC 22168 / CBS 111 / JCM 3599 / NBRC 0793 / NRRL Y-1031 F-60-10)</name>
    <name type="common">Yeast</name>
    <name type="synonym">Pichia ciferrii</name>
    <dbReference type="NCBI Taxonomy" id="1206466"/>
    <lineage>
        <taxon>Eukaryota</taxon>
        <taxon>Fungi</taxon>
        <taxon>Dikarya</taxon>
        <taxon>Ascomycota</taxon>
        <taxon>Saccharomycotina</taxon>
        <taxon>Saccharomycetes</taxon>
        <taxon>Phaffomycetales</taxon>
        <taxon>Wickerhamomycetaceae</taxon>
        <taxon>Wickerhamomyces</taxon>
    </lineage>
</organism>
<dbReference type="SUPFAM" id="SSF103473">
    <property type="entry name" value="MFS general substrate transporter"/>
    <property type="match status" value="1"/>
</dbReference>
<feature type="transmembrane region" description="Helical" evidence="3">
    <location>
        <begin position="153"/>
        <end position="170"/>
    </location>
</feature>
<dbReference type="GO" id="GO:0022857">
    <property type="term" value="F:transmembrane transporter activity"/>
    <property type="evidence" value="ECO:0007669"/>
    <property type="project" value="InterPro"/>
</dbReference>
<protein>
    <submittedName>
        <fullName evidence="5">Monocarboxylate transporter</fullName>
    </submittedName>
</protein>
<evidence type="ECO:0000259" key="4">
    <source>
        <dbReference type="PROSITE" id="PS50850"/>
    </source>
</evidence>
<keyword evidence="3" id="KW-0472">Membrane</keyword>
<reference evidence="5 6" key="1">
    <citation type="journal article" date="2012" name="Eukaryot. Cell">
        <title>Draft genome sequence of Wickerhamomyces ciferrii NRRL Y-1031 F-60-10.</title>
        <authorList>
            <person name="Schneider J."/>
            <person name="Andrea H."/>
            <person name="Blom J."/>
            <person name="Jaenicke S."/>
            <person name="Ruckert C."/>
            <person name="Schorsch C."/>
            <person name="Szczepanowski R."/>
            <person name="Farwick M."/>
            <person name="Goesmann A."/>
            <person name="Puhler A."/>
            <person name="Schaffer S."/>
            <person name="Tauch A."/>
            <person name="Kohler T."/>
            <person name="Brinkrolf K."/>
        </authorList>
    </citation>
    <scope>NUCLEOTIDE SEQUENCE [LARGE SCALE GENOMIC DNA]</scope>
    <source>
        <strain evidence="6">ATCC 14091 / BCRC 22168 / CBS 111 / JCM 3599 / NBRC 0793 / NRRL Y-1031 F-60-10</strain>
    </source>
</reference>
<dbReference type="GO" id="GO:0032218">
    <property type="term" value="P:riboflavin transport"/>
    <property type="evidence" value="ECO:0007669"/>
    <property type="project" value="TreeGrafter"/>
</dbReference>
<dbReference type="EMBL" id="CAIF01000235">
    <property type="protein sequence ID" value="CCH46239.1"/>
    <property type="molecule type" value="Genomic_DNA"/>
</dbReference>
<dbReference type="eggNOG" id="KOG2504">
    <property type="taxonomic scope" value="Eukaryota"/>
</dbReference>
<evidence type="ECO:0000313" key="5">
    <source>
        <dbReference type="EMBL" id="CCH46239.1"/>
    </source>
</evidence>
<dbReference type="InterPro" id="IPR050327">
    <property type="entry name" value="Proton-linked_MCT"/>
</dbReference>
<feature type="transmembrane region" description="Helical" evidence="3">
    <location>
        <begin position="242"/>
        <end position="262"/>
    </location>
</feature>
<feature type="transmembrane region" description="Helical" evidence="3">
    <location>
        <begin position="387"/>
        <end position="413"/>
    </location>
</feature>
<comment type="subcellular location">
    <subcellularLocation>
        <location evidence="1">Membrane</location>
        <topology evidence="1">Multi-pass membrane protein</topology>
    </subcellularLocation>
</comment>
<feature type="transmembrane region" description="Helical" evidence="3">
    <location>
        <begin position="212"/>
        <end position="230"/>
    </location>
</feature>
<feature type="transmembrane region" description="Helical" evidence="3">
    <location>
        <begin position="176"/>
        <end position="205"/>
    </location>
</feature>
<dbReference type="CDD" id="cd17352">
    <property type="entry name" value="MFS_MCT_SLC16"/>
    <property type="match status" value="1"/>
</dbReference>
<feature type="domain" description="Major facilitator superfamily (MFS) profile" evidence="4">
    <location>
        <begin position="81"/>
        <end position="476"/>
    </location>
</feature>
<accession>K0KXP8</accession>
<dbReference type="PANTHER" id="PTHR11360:SF177">
    <property type="entry name" value="RIBOFLAVIN TRANSPORTER MCH5"/>
    <property type="match status" value="1"/>
</dbReference>
<dbReference type="InterPro" id="IPR011701">
    <property type="entry name" value="MFS"/>
</dbReference>
<dbReference type="HOGENOM" id="CLU_001265_1_0_1"/>
<dbReference type="Pfam" id="PF07690">
    <property type="entry name" value="MFS_1"/>
    <property type="match status" value="1"/>
</dbReference>
<evidence type="ECO:0000256" key="1">
    <source>
        <dbReference type="ARBA" id="ARBA00004141"/>
    </source>
</evidence>
<name>K0KXP8_WICCF</name>
<feature type="transmembrane region" description="Helical" evidence="3">
    <location>
        <begin position="126"/>
        <end position="146"/>
    </location>
</feature>
<proteinExistence type="inferred from homology"/>
<feature type="transmembrane region" description="Helical" evidence="3">
    <location>
        <begin position="425"/>
        <end position="448"/>
    </location>
</feature>
<keyword evidence="3" id="KW-0812">Transmembrane</keyword>
<dbReference type="Proteomes" id="UP000009328">
    <property type="component" value="Unassembled WGS sequence"/>
</dbReference>
<comment type="similarity">
    <text evidence="2">Belongs to the major facilitator superfamily. Monocarboxylate porter (TC 2.A.1.13) family.</text>
</comment>
<feature type="transmembrane region" description="Helical" evidence="3">
    <location>
        <begin position="361"/>
        <end position="381"/>
    </location>
</feature>
<dbReference type="PROSITE" id="PS50850">
    <property type="entry name" value="MFS"/>
    <property type="match status" value="1"/>
</dbReference>
<dbReference type="GO" id="GO:0016020">
    <property type="term" value="C:membrane"/>
    <property type="evidence" value="ECO:0007669"/>
    <property type="project" value="UniProtKB-SubCell"/>
</dbReference>
<dbReference type="InterPro" id="IPR036259">
    <property type="entry name" value="MFS_trans_sf"/>
</dbReference>
<keyword evidence="3" id="KW-1133">Transmembrane helix</keyword>
<evidence type="ECO:0000256" key="2">
    <source>
        <dbReference type="ARBA" id="ARBA00006727"/>
    </source>
</evidence>
<dbReference type="PANTHER" id="PTHR11360">
    <property type="entry name" value="MONOCARBOXYLATE TRANSPORTER"/>
    <property type="match status" value="1"/>
</dbReference>
<dbReference type="InParanoid" id="K0KXP8"/>
<feature type="transmembrane region" description="Helical" evidence="3">
    <location>
        <begin position="454"/>
        <end position="476"/>
    </location>
</feature>
<dbReference type="InterPro" id="IPR020846">
    <property type="entry name" value="MFS_dom"/>
</dbReference>
<dbReference type="Gene3D" id="1.20.1250.20">
    <property type="entry name" value="MFS general substrate transporter like domains"/>
    <property type="match status" value="1"/>
</dbReference>
<gene>
    <name evidence="5" type="ORF">BN7_5830</name>
</gene>
<feature type="transmembrane region" description="Helical" evidence="3">
    <location>
        <begin position="331"/>
        <end position="349"/>
    </location>
</feature>
<comment type="caution">
    <text evidence="5">The sequence shown here is derived from an EMBL/GenBank/DDBJ whole genome shotgun (WGS) entry which is preliminary data.</text>
</comment>
<evidence type="ECO:0000256" key="3">
    <source>
        <dbReference type="SAM" id="Phobius"/>
    </source>
</evidence>
<sequence length="485" mass="52983">MSRMESIKEATYIVSEQGRTRPESIELDFIPELGTSSALGHSTIRKDQDFTEQAIEKAQNEDGDDVSILDDDLTFPDGGLEAYLVVLGALLSLIITFGLMNSIGGIQAYISNHQLSNIENQSSTGWIFSIYYFFAFGGVILTGPLFDYKGAKIPMISGSLLISIGLFATANCSQIYQFILAFGVTVGIGTSFLMSSALGAVAHWFGKKRGTALGVCSIGGSLGGVLWPLMLKELYPKIGYAWTMRVLAFLGTFCLGMACLLVKHRLIKPSNEVIKSPRQLFQNSFVLKQFITEKRFLYMGISIFLCEVSLLFVTTYLSSYTIHQGYSESDAFLVLITCNAVGILGRYFPNHIADHFGRINVMVITVGVCSLLIMVLLYPFGNNLKTIYAFSGLYGFFSSSTLSLTPVCCGQISKTKDFGKRYGTIYSLVSIGNLISLPVGGAIISSSGDGYKNLILLAGITEILALLAWLITRYYCVGMKVMCKV</sequence>